<keyword evidence="2" id="KW-1185">Reference proteome</keyword>
<accession>A0ABR6VP09</accession>
<comment type="caution">
    <text evidence="1">The sequence shown here is derived from an EMBL/GenBank/DDBJ whole genome shotgun (WGS) entry which is preliminary data.</text>
</comment>
<dbReference type="CDD" id="cd14728">
    <property type="entry name" value="Ere-like"/>
    <property type="match status" value="1"/>
</dbReference>
<reference evidence="1 2" key="1">
    <citation type="journal article" date="2019" name="Int. J. Syst. Evol. Microbiol.">
        <title>Rufibacter sediminis sp. nov., isolated from freshwater lake sediment.</title>
        <authorList>
            <person name="Qu J.H."/>
            <person name="Zhang L.J."/>
            <person name="Fu Y.H."/>
            <person name="Li H.F."/>
        </authorList>
    </citation>
    <scope>NUCLEOTIDE SEQUENCE [LARGE SCALE GENOMIC DNA]</scope>
    <source>
        <strain evidence="1 2">H-1</strain>
    </source>
</reference>
<gene>
    <name evidence="1" type="ORF">H7U12_04210</name>
</gene>
<dbReference type="Pfam" id="PF05139">
    <property type="entry name" value="Erythro_esteras"/>
    <property type="match status" value="1"/>
</dbReference>
<dbReference type="InterPro" id="IPR007815">
    <property type="entry name" value="Emycin_Estase"/>
</dbReference>
<evidence type="ECO:0000313" key="2">
    <source>
        <dbReference type="Proteomes" id="UP000659698"/>
    </source>
</evidence>
<dbReference type="SUPFAM" id="SSF159501">
    <property type="entry name" value="EreA/ChaN-like"/>
    <property type="match status" value="1"/>
</dbReference>
<dbReference type="EMBL" id="JACOAF010000010">
    <property type="protein sequence ID" value="MBC3538871.1"/>
    <property type="molecule type" value="Genomic_DNA"/>
</dbReference>
<dbReference type="PANTHER" id="PTHR31299">
    <property type="entry name" value="ESTERASE, PUTATIVE (AFU_ORTHOLOGUE AFUA_1G05850)-RELATED"/>
    <property type="match status" value="1"/>
</dbReference>
<proteinExistence type="predicted"/>
<protein>
    <submittedName>
        <fullName evidence="1">Erythromycin esterase family protein</fullName>
    </submittedName>
</protein>
<dbReference type="PANTHER" id="PTHR31299:SF0">
    <property type="entry name" value="ESTERASE, PUTATIVE (AFU_ORTHOLOGUE AFUA_1G05850)-RELATED"/>
    <property type="match status" value="1"/>
</dbReference>
<evidence type="ECO:0000313" key="1">
    <source>
        <dbReference type="EMBL" id="MBC3538871.1"/>
    </source>
</evidence>
<dbReference type="RefSeq" id="WP_186633411.1">
    <property type="nucleotide sequence ID" value="NZ_JACOAF010000010.1"/>
</dbReference>
<organism evidence="1 2">
    <name type="scientific">Rufibacter sediminis</name>
    <dbReference type="NCBI Taxonomy" id="2762756"/>
    <lineage>
        <taxon>Bacteria</taxon>
        <taxon>Pseudomonadati</taxon>
        <taxon>Bacteroidota</taxon>
        <taxon>Cytophagia</taxon>
        <taxon>Cytophagales</taxon>
        <taxon>Hymenobacteraceae</taxon>
        <taxon>Rufibacter</taxon>
    </lineage>
</organism>
<dbReference type="Proteomes" id="UP000659698">
    <property type="component" value="Unassembled WGS sequence"/>
</dbReference>
<name>A0ABR6VP09_9BACT</name>
<dbReference type="InterPro" id="IPR052036">
    <property type="entry name" value="Hydrolase/PRTase-associated"/>
</dbReference>
<sequence length="578" mass="64500">MNLTSTHRLLIKCYPLLLVLLLFAHTAVCQYPKRVEQEIQQYFIPFSDSSAALPSAFLEKLKDKTIVGLGEATHGTAEFERMFSLLSKELILKQGFNCIVLAEANFYDTRSLNDYVVYGKGEAETVIRLMRHQPNPLVEEEFRRLAEWVRSHNEKLPVEERVWMLGADAMSPRGAAYDALRLCRELKVNLPEETVQLLSEISVLPESMFEDYAKRNTMASVLSRTAQLQQALQHQASSAKLDARQRWLLQSVGTLDLAIRFFYDNYLLQKWSTRQFRDEAMLSNIQWVLKERPRAKLIVYAHNAHLEKKIGYQSLSGFGPYLGGQLDSTYGKKYYAICTEAQSGTYWAGDDDGDVAVIKKKTKVGDILGGIVKAPFGFLELTATRSISKYFASPLDMTFGVLVGSNNSSAKVNNLASAFDALLFVRKSTPKLRTKPKTPLRMFSLNLNMSPDLIRKIASKGEVTVSLNGSFVPSGTSLSGEGVVLGVLFLNGDKKVLGYHAAILSGKMDVGQAFKFPAGTEKVLLTFSGSSIKELGIQSMRVNGQVIALNELSYFGEGYDKSIELDEAGNSRIQIRER</sequence>
<dbReference type="Gene3D" id="3.40.1660.10">
    <property type="entry name" value="EreA-like (biosynthetic domain)"/>
    <property type="match status" value="1"/>
</dbReference>
<dbReference type="Gene3D" id="3.30.1870.10">
    <property type="entry name" value="EreA-like, domain 2"/>
    <property type="match status" value="1"/>
</dbReference>
<dbReference type="Gene3D" id="1.20.1440.30">
    <property type="entry name" value="Biosynthetic Protein domain"/>
    <property type="match status" value="1"/>
</dbReference>